<evidence type="ECO:0000256" key="2">
    <source>
        <dbReference type="SAM" id="Phobius"/>
    </source>
</evidence>
<dbReference type="SUPFAM" id="SSF51206">
    <property type="entry name" value="cAMP-binding domain-like"/>
    <property type="match status" value="1"/>
</dbReference>
<dbReference type="AlphaFoldDB" id="A0A507E5E5"/>
<evidence type="ECO:0000313" key="5">
    <source>
        <dbReference type="Proteomes" id="UP000318582"/>
    </source>
</evidence>
<dbReference type="STRING" id="109895.A0A507E5E5"/>
<organism evidence="4 5">
    <name type="scientific">Powellomyces hirtus</name>
    <dbReference type="NCBI Taxonomy" id="109895"/>
    <lineage>
        <taxon>Eukaryota</taxon>
        <taxon>Fungi</taxon>
        <taxon>Fungi incertae sedis</taxon>
        <taxon>Chytridiomycota</taxon>
        <taxon>Chytridiomycota incertae sedis</taxon>
        <taxon>Chytridiomycetes</taxon>
        <taxon>Spizellomycetales</taxon>
        <taxon>Powellomycetaceae</taxon>
        <taxon>Powellomyces</taxon>
    </lineage>
</organism>
<dbReference type="PANTHER" id="PTHR45689">
    <property type="entry name" value="I[[H]] CHANNEL, ISOFORM E"/>
    <property type="match status" value="1"/>
</dbReference>
<dbReference type="InterPro" id="IPR018490">
    <property type="entry name" value="cNMP-bd_dom_sf"/>
</dbReference>
<keyword evidence="5" id="KW-1185">Reference proteome</keyword>
<feature type="transmembrane region" description="Helical" evidence="2">
    <location>
        <begin position="387"/>
        <end position="410"/>
    </location>
</feature>
<gene>
    <name evidence="4" type="ORF">PhCBS80983_g02740</name>
</gene>
<dbReference type="SMART" id="SM00100">
    <property type="entry name" value="cNMP"/>
    <property type="match status" value="1"/>
</dbReference>
<accession>A0A507E5E5</accession>
<dbReference type="PROSITE" id="PS00889">
    <property type="entry name" value="CNMP_BINDING_2"/>
    <property type="match status" value="1"/>
</dbReference>
<reference evidence="4 5" key="1">
    <citation type="journal article" date="2019" name="Sci. Rep.">
        <title>Comparative genomics of chytrid fungi reveal insights into the obligate biotrophic and pathogenic lifestyle of Synchytrium endobioticum.</title>
        <authorList>
            <person name="van de Vossenberg B.T.L.H."/>
            <person name="Warris S."/>
            <person name="Nguyen H.D.T."/>
            <person name="van Gent-Pelzer M.P.E."/>
            <person name="Joly D.L."/>
            <person name="van de Geest H.C."/>
            <person name="Bonants P.J.M."/>
            <person name="Smith D.S."/>
            <person name="Levesque C.A."/>
            <person name="van der Lee T.A.J."/>
        </authorList>
    </citation>
    <scope>NUCLEOTIDE SEQUENCE [LARGE SCALE GENOMIC DNA]</scope>
    <source>
        <strain evidence="4 5">CBS 809.83</strain>
    </source>
</reference>
<keyword evidence="2" id="KW-0472">Membrane</keyword>
<feature type="transmembrane region" description="Helical" evidence="2">
    <location>
        <begin position="356"/>
        <end position="375"/>
    </location>
</feature>
<dbReference type="Gene3D" id="1.10.287.630">
    <property type="entry name" value="Helix hairpin bin"/>
    <property type="match status" value="1"/>
</dbReference>
<keyword evidence="2" id="KW-1133">Transmembrane helix</keyword>
<dbReference type="CDD" id="cd00038">
    <property type="entry name" value="CAP_ED"/>
    <property type="match status" value="1"/>
</dbReference>
<feature type="transmembrane region" description="Helical" evidence="2">
    <location>
        <begin position="443"/>
        <end position="463"/>
    </location>
</feature>
<dbReference type="GO" id="GO:0035725">
    <property type="term" value="P:sodium ion transmembrane transport"/>
    <property type="evidence" value="ECO:0007669"/>
    <property type="project" value="TreeGrafter"/>
</dbReference>
<feature type="domain" description="Cyclic nucleotide-binding" evidence="3">
    <location>
        <begin position="678"/>
        <end position="793"/>
    </location>
</feature>
<dbReference type="InterPro" id="IPR014710">
    <property type="entry name" value="RmlC-like_jellyroll"/>
</dbReference>
<comment type="caution">
    <text evidence="4">The sequence shown here is derived from an EMBL/GenBank/DDBJ whole genome shotgun (WGS) entry which is preliminary data.</text>
</comment>
<evidence type="ECO:0000256" key="1">
    <source>
        <dbReference type="SAM" id="MobiDB-lite"/>
    </source>
</evidence>
<dbReference type="PROSITE" id="PS50042">
    <property type="entry name" value="CNMP_BINDING_3"/>
    <property type="match status" value="1"/>
</dbReference>
<feature type="region of interest" description="Disordered" evidence="1">
    <location>
        <begin position="230"/>
        <end position="263"/>
    </location>
</feature>
<dbReference type="SUPFAM" id="SSF81324">
    <property type="entry name" value="Voltage-gated potassium channels"/>
    <property type="match status" value="1"/>
</dbReference>
<feature type="transmembrane region" description="Helical" evidence="2">
    <location>
        <begin position="573"/>
        <end position="598"/>
    </location>
</feature>
<evidence type="ECO:0000313" key="4">
    <source>
        <dbReference type="EMBL" id="TPX59076.1"/>
    </source>
</evidence>
<feature type="region of interest" description="Disordered" evidence="1">
    <location>
        <begin position="808"/>
        <end position="827"/>
    </location>
</feature>
<name>A0A507E5E5_9FUNG</name>
<dbReference type="InterPro" id="IPR018488">
    <property type="entry name" value="cNMP-bd_CS"/>
</dbReference>
<evidence type="ECO:0000259" key="3">
    <source>
        <dbReference type="PROSITE" id="PS50042"/>
    </source>
</evidence>
<dbReference type="Gene3D" id="2.60.120.10">
    <property type="entry name" value="Jelly Rolls"/>
    <property type="match status" value="1"/>
</dbReference>
<sequence length="827" mass="91952">MTSHALDECMRQLIVFNDQLRSQHASLTKLQNEMNVLMLQVRTCAGTGDTGETAQDGVLPGSSGSGSFLATVAVGRRGSPTGSLPLSRARNAVSMRTASPLEAEYNRTTSDYQAISQEYPPSMMDEAVERAISMQFFEPANSSNTQQEKPGILKSLSMSIAGSMGFGYLRTRTLENGPKPLMLLSQNIGDNHEKFWHAEPNEGMVIMGQSVPSIGNFSATGVPRRHLNTIFSTPAPSETFDDLERNQEPDEENNISRSTRSGDIQQPVAQAIIKSEGPVSSAPPAQIAPPPPPPTVVVQTPASQGIWTSVYLLLCAVPRYNEFRAVHPPAEFQANLKNVYSSNPSLLLHPRSLVRVWWDFFMSVLYIVTLFAIPIGVSFSSAHVDTLAISTVLCLMFSADTLLNFVTLVISEGHPLPLLQSVILYLRFDFWLDLLTSLPLHRFLVMGGITSPNIDAVLLVRLIRLRKFYPILVSNPIYGHASTWVQSAFGVGGSFMSVWLFGGLLLIYLHMYACGIFLMGELTDYESWQSPELQEMQHRSMGIQYTWAFFSAIANTFPITGFRPVTAYEQWCTIVSCLMGALLYASLVGTISSFSFGLDSSGRLYKEKMDEVNEYMHYKNLSQELKNKVRQYFQLKYRGKYFDEAAIMKELNDSLREEITVHNCRDLIAKVNFLSRNVGDGRDHNFLGRIASALKAVYYIQGDTIFEQGRVGNEMYFILSGTVEIIVGSNRVGALSDGAFFGEVALLGDVPRTATIKAAADTVAYRLNRSDLQSILTDFDDMAVKIRLVYEERMAKVRLEKQAKEAKEAEMQQQKAIQESPNGEQKV</sequence>
<proteinExistence type="predicted"/>
<dbReference type="GO" id="GO:0098855">
    <property type="term" value="C:HCN channel complex"/>
    <property type="evidence" value="ECO:0007669"/>
    <property type="project" value="TreeGrafter"/>
</dbReference>
<dbReference type="InterPro" id="IPR051413">
    <property type="entry name" value="K/Na_HCN_channel"/>
</dbReference>
<dbReference type="Gene3D" id="1.10.287.70">
    <property type="match status" value="1"/>
</dbReference>
<keyword evidence="2" id="KW-0812">Transmembrane</keyword>
<protein>
    <recommendedName>
        <fullName evidence="3">Cyclic nucleotide-binding domain-containing protein</fullName>
    </recommendedName>
</protein>
<dbReference type="InterPro" id="IPR000595">
    <property type="entry name" value="cNMP-bd_dom"/>
</dbReference>
<dbReference type="EMBL" id="QEAQ01000029">
    <property type="protein sequence ID" value="TPX59076.1"/>
    <property type="molecule type" value="Genomic_DNA"/>
</dbReference>
<feature type="compositionally biased region" description="Polar residues" evidence="1">
    <location>
        <begin position="817"/>
        <end position="827"/>
    </location>
</feature>
<dbReference type="GO" id="GO:0003254">
    <property type="term" value="P:regulation of membrane depolarization"/>
    <property type="evidence" value="ECO:0007669"/>
    <property type="project" value="TreeGrafter"/>
</dbReference>
<dbReference type="PANTHER" id="PTHR45689:SF5">
    <property type="entry name" value="I[[H]] CHANNEL, ISOFORM E"/>
    <property type="match status" value="1"/>
</dbReference>
<feature type="transmembrane region" description="Helical" evidence="2">
    <location>
        <begin position="541"/>
        <end position="561"/>
    </location>
</feature>
<dbReference type="Proteomes" id="UP000318582">
    <property type="component" value="Unassembled WGS sequence"/>
</dbReference>
<dbReference type="GO" id="GO:0005249">
    <property type="term" value="F:voltage-gated potassium channel activity"/>
    <property type="evidence" value="ECO:0007669"/>
    <property type="project" value="TreeGrafter"/>
</dbReference>
<dbReference type="Pfam" id="PF00027">
    <property type="entry name" value="cNMP_binding"/>
    <property type="match status" value="1"/>
</dbReference>
<feature type="transmembrane region" description="Helical" evidence="2">
    <location>
        <begin position="498"/>
        <end position="520"/>
    </location>
</feature>
<dbReference type="PRINTS" id="PR00103">
    <property type="entry name" value="CAMPKINASE"/>
</dbReference>